<name>A0A1C7D8A5_9SPHN</name>
<dbReference type="PATRIC" id="fig|645517.4.peg.1237"/>
<feature type="region of interest" description="Disordered" evidence="1">
    <location>
        <begin position="67"/>
        <end position="95"/>
    </location>
</feature>
<dbReference type="InterPro" id="IPR007047">
    <property type="entry name" value="Flp_Fap"/>
</dbReference>
<dbReference type="EMBL" id="CP016545">
    <property type="protein sequence ID" value="ANU07551.1"/>
    <property type="molecule type" value="Genomic_DNA"/>
</dbReference>
<dbReference type="AlphaFoldDB" id="A0A1C7D8A5"/>
<dbReference type="Pfam" id="PF04964">
    <property type="entry name" value="Flp_Fap"/>
    <property type="match status" value="1"/>
</dbReference>
<keyword evidence="3" id="KW-1185">Reference proteome</keyword>
<gene>
    <name evidence="2" type="ORF">A6F65_01244</name>
</gene>
<feature type="compositionally biased region" description="Pro residues" evidence="1">
    <location>
        <begin position="86"/>
        <end position="95"/>
    </location>
</feature>
<protein>
    <submittedName>
        <fullName evidence="2">Flp/Fap pilin component</fullName>
    </submittedName>
</protein>
<evidence type="ECO:0000256" key="1">
    <source>
        <dbReference type="SAM" id="MobiDB-lite"/>
    </source>
</evidence>
<dbReference type="Proteomes" id="UP000092698">
    <property type="component" value="Chromosome"/>
</dbReference>
<organism evidence="2 3">
    <name type="scientific">Paraurantiacibacter namhicola</name>
    <dbReference type="NCBI Taxonomy" id="645517"/>
    <lineage>
        <taxon>Bacteria</taxon>
        <taxon>Pseudomonadati</taxon>
        <taxon>Pseudomonadota</taxon>
        <taxon>Alphaproteobacteria</taxon>
        <taxon>Sphingomonadales</taxon>
        <taxon>Erythrobacteraceae</taxon>
        <taxon>Paraurantiacibacter</taxon>
    </lineage>
</organism>
<reference evidence="2 3" key="1">
    <citation type="submission" date="2016-07" db="EMBL/GenBank/DDBJ databases">
        <title>Complete genome sequence of Altererythrobacter namhicola JCM 16345T, containing esterase-encoding genes.</title>
        <authorList>
            <person name="Cheng H."/>
            <person name="Wu Y.-H."/>
            <person name="Jian S.-L."/>
            <person name="Huo Y.-Y."/>
            <person name="Wang C.-S."/>
            <person name="Xu X.-W."/>
        </authorList>
    </citation>
    <scope>NUCLEOTIDE SEQUENCE [LARGE SCALE GENOMIC DNA]</scope>
    <source>
        <strain evidence="2 3">JCM 16345</strain>
    </source>
</reference>
<proteinExistence type="predicted"/>
<accession>A0A1C7D8A5</accession>
<dbReference type="KEGG" id="anh:A6F65_01244"/>
<evidence type="ECO:0000313" key="2">
    <source>
        <dbReference type="EMBL" id="ANU07551.1"/>
    </source>
</evidence>
<dbReference type="STRING" id="645517.A6F65_01244"/>
<sequence length="95" mass="9497">MRDDRKSGIAHLRASFERLLACEQGATAIEYGLIASLIAIGSVQALSLLGGSVTQTFTTVSGNMAAPVVPQNPAPSGGPNTGSPNEPAPGAIPPG</sequence>
<evidence type="ECO:0000313" key="3">
    <source>
        <dbReference type="Proteomes" id="UP000092698"/>
    </source>
</evidence>